<reference evidence="6 7" key="1">
    <citation type="journal article" date="2019" name="Emerg. Microbes Infect.">
        <title>Comprehensive subspecies identification of 175 nontuberculous mycobacteria species based on 7547 genomic profiles.</title>
        <authorList>
            <person name="Matsumoto Y."/>
            <person name="Kinjo T."/>
            <person name="Motooka D."/>
            <person name="Nabeya D."/>
            <person name="Jung N."/>
            <person name="Uechi K."/>
            <person name="Horii T."/>
            <person name="Iida T."/>
            <person name="Fujita J."/>
            <person name="Nakamura S."/>
        </authorList>
    </citation>
    <scope>NUCLEOTIDE SEQUENCE [LARGE SCALE GENOMIC DNA]</scope>
    <source>
        <strain evidence="6 7">JCM 6376</strain>
    </source>
</reference>
<dbReference type="Pfam" id="PF01656">
    <property type="entry name" value="CbiA"/>
    <property type="match status" value="1"/>
</dbReference>
<keyword evidence="4" id="KW-1133">Transmembrane helix</keyword>
<keyword evidence="4" id="KW-0472">Membrane</keyword>
<dbReference type="PANTHER" id="PTHR32309">
    <property type="entry name" value="TYROSINE-PROTEIN KINASE"/>
    <property type="match status" value="1"/>
</dbReference>
<gene>
    <name evidence="6" type="ORF">MAIC_50260</name>
</gene>
<feature type="transmembrane region" description="Helical" evidence="4">
    <location>
        <begin position="162"/>
        <end position="184"/>
    </location>
</feature>
<keyword evidence="4" id="KW-0812">Transmembrane</keyword>
<dbReference type="InterPro" id="IPR002586">
    <property type="entry name" value="CobQ/CobB/MinD/ParA_Nub-bd_dom"/>
</dbReference>
<proteinExistence type="predicted"/>
<sequence length="441" mass="46968">MSVFVLVGAAVAGVGFLVPETFTANARIVFTPNLSVDTEMQTRQVAQLYLADRMKTYAQVVTTNQVLQPVIDSLSLGVTVPELVKRTEVTIPTGTQVIDVAVSAPTGEEAAATANRTANRIANAMPFAVAGLEGAASVAASPIQVSVLQPAQIPSFHTTPNVTLNLIVAAGLAFIAAIFAAVLVDNFDTRVRRRRDVTALGATYLGGIPAGRRTKAKDSQVSTQAPDREAIFRRIAIDVLHAVDETPTRLVFTSPRMGVDKTMVAANIAGALAEAGNHVVFIDADVRGRRLASQVGIKQSPGITDLVSGRNELDESFFESTWRGFTIIPCGGSAIDAGEMLASEKFGEVMRDLAGYFDVIIVDAPPITNLSEGSLFTQNIKDVVVVAEAVNTRRKEFLLATNSLRHAGAKILGVVLSRVRKDEQSAPAEEKDRNDEATSDR</sequence>
<dbReference type="InterPro" id="IPR027417">
    <property type="entry name" value="P-loop_NTPase"/>
</dbReference>
<dbReference type="Proteomes" id="UP000467327">
    <property type="component" value="Chromosome"/>
</dbReference>
<dbReference type="GO" id="GO:0004713">
    <property type="term" value="F:protein tyrosine kinase activity"/>
    <property type="evidence" value="ECO:0007669"/>
    <property type="project" value="TreeGrafter"/>
</dbReference>
<dbReference type="PANTHER" id="PTHR32309:SF13">
    <property type="entry name" value="FERRIC ENTEROBACTIN TRANSPORT PROTEIN FEPE"/>
    <property type="match status" value="1"/>
</dbReference>
<evidence type="ECO:0000313" key="7">
    <source>
        <dbReference type="Proteomes" id="UP000467327"/>
    </source>
</evidence>
<dbReference type="CDD" id="cd05387">
    <property type="entry name" value="BY-kinase"/>
    <property type="match status" value="1"/>
</dbReference>
<dbReference type="AlphaFoldDB" id="A0AAD1HT16"/>
<dbReference type="InterPro" id="IPR005702">
    <property type="entry name" value="Wzc-like_C"/>
</dbReference>
<evidence type="ECO:0000313" key="6">
    <source>
        <dbReference type="EMBL" id="BBX10223.1"/>
    </source>
</evidence>
<evidence type="ECO:0000256" key="3">
    <source>
        <dbReference type="SAM" id="MobiDB-lite"/>
    </source>
</evidence>
<feature type="region of interest" description="Disordered" evidence="3">
    <location>
        <begin position="420"/>
        <end position="441"/>
    </location>
</feature>
<evidence type="ECO:0000259" key="5">
    <source>
        <dbReference type="Pfam" id="PF01656"/>
    </source>
</evidence>
<keyword evidence="1" id="KW-0547">Nucleotide-binding</keyword>
<feature type="domain" description="CobQ/CobB/MinD/ParA nucleotide binding" evidence="5">
    <location>
        <begin position="251"/>
        <end position="424"/>
    </location>
</feature>
<dbReference type="NCBIfam" id="TIGR01007">
    <property type="entry name" value="eps_fam"/>
    <property type="match status" value="1"/>
</dbReference>
<dbReference type="KEGG" id="maic:MAIC_50260"/>
<evidence type="ECO:0000256" key="4">
    <source>
        <dbReference type="SAM" id="Phobius"/>
    </source>
</evidence>
<keyword evidence="2" id="KW-0067">ATP-binding</keyword>
<dbReference type="SUPFAM" id="SSF52540">
    <property type="entry name" value="P-loop containing nucleoside triphosphate hydrolases"/>
    <property type="match status" value="1"/>
</dbReference>
<protein>
    <submittedName>
        <fullName evidence="6">Chromosome partitioning protein</fullName>
    </submittedName>
</protein>
<dbReference type="InterPro" id="IPR050445">
    <property type="entry name" value="Bact_polysacc_biosynth/exp"/>
</dbReference>
<keyword evidence="7" id="KW-1185">Reference proteome</keyword>
<dbReference type="EMBL" id="AP022561">
    <property type="protein sequence ID" value="BBX10223.1"/>
    <property type="molecule type" value="Genomic_DNA"/>
</dbReference>
<organism evidence="6 7">
    <name type="scientific">Mycolicibacterium aichiense</name>
    <dbReference type="NCBI Taxonomy" id="1799"/>
    <lineage>
        <taxon>Bacteria</taxon>
        <taxon>Bacillati</taxon>
        <taxon>Actinomycetota</taxon>
        <taxon>Actinomycetes</taxon>
        <taxon>Mycobacteriales</taxon>
        <taxon>Mycobacteriaceae</taxon>
        <taxon>Mycolicibacterium</taxon>
    </lineage>
</organism>
<dbReference type="GO" id="GO:0005886">
    <property type="term" value="C:plasma membrane"/>
    <property type="evidence" value="ECO:0007669"/>
    <property type="project" value="TreeGrafter"/>
</dbReference>
<evidence type="ECO:0000256" key="2">
    <source>
        <dbReference type="ARBA" id="ARBA00022840"/>
    </source>
</evidence>
<accession>A0AAD1HT16</accession>
<dbReference type="GO" id="GO:0005524">
    <property type="term" value="F:ATP binding"/>
    <property type="evidence" value="ECO:0007669"/>
    <property type="project" value="UniProtKB-KW"/>
</dbReference>
<evidence type="ECO:0000256" key="1">
    <source>
        <dbReference type="ARBA" id="ARBA00022741"/>
    </source>
</evidence>
<dbReference type="Gene3D" id="3.40.50.300">
    <property type="entry name" value="P-loop containing nucleotide triphosphate hydrolases"/>
    <property type="match status" value="1"/>
</dbReference>
<name>A0AAD1HT16_9MYCO</name>